<dbReference type="SUPFAM" id="SSF51126">
    <property type="entry name" value="Pectin lyase-like"/>
    <property type="match status" value="1"/>
</dbReference>
<accession>A0A518DFM5</accession>
<dbReference type="Gene3D" id="2.160.20.10">
    <property type="entry name" value="Single-stranded right-handed beta-helix, Pectin lyase-like"/>
    <property type="match status" value="1"/>
</dbReference>
<evidence type="ECO:0000313" key="1">
    <source>
        <dbReference type="EMBL" id="QDU90281.1"/>
    </source>
</evidence>
<evidence type="ECO:0000313" key="2">
    <source>
        <dbReference type="Proteomes" id="UP000317429"/>
    </source>
</evidence>
<name>A0A518DFM5_9BACT</name>
<keyword evidence="1" id="KW-0456">Lyase</keyword>
<dbReference type="AlphaFoldDB" id="A0A518DFM5"/>
<organism evidence="1 2">
    <name type="scientific">Pirellulimonas nuda</name>
    <dbReference type="NCBI Taxonomy" id="2528009"/>
    <lineage>
        <taxon>Bacteria</taxon>
        <taxon>Pseudomonadati</taxon>
        <taxon>Planctomycetota</taxon>
        <taxon>Planctomycetia</taxon>
        <taxon>Pirellulales</taxon>
        <taxon>Lacipirellulaceae</taxon>
        <taxon>Pirellulimonas</taxon>
    </lineage>
</organism>
<dbReference type="EMBL" id="CP036291">
    <property type="protein sequence ID" value="QDU90281.1"/>
    <property type="molecule type" value="Genomic_DNA"/>
</dbReference>
<proteinExistence type="predicted"/>
<keyword evidence="2" id="KW-1185">Reference proteome</keyword>
<protein>
    <submittedName>
        <fullName evidence="1">Pectate lyase superfamily protein</fullName>
    </submittedName>
</protein>
<sequence>MRQWGCSRREFVSLSASAAATLLLPEWLLAAQSLSNNPTSRLGLAWTEQIRWGSVLDVTRMEGGGKYWDKRLVEAQSRVAQAGGGVIYFPAGDYHFENHIHLKDGVVLRGATPRETTNAHDEAYRPETRLEFPQYRPSFTGEGNPIDSAFKGIYLETPATAANCGVVNIDINRGHIHFEEAEDHRCGGNRLVFGCVLRNCAVADPRIPSGRVTQHAWQRFTSRHHAAIDVKGSENLLVANNRLPENGDDNFTMKDFLLKPNRGGADRFDVVFDYDNRPGLYVGHYCVGGAGGSGDDGTPESHPYGFRRGIVIRDNYVFNTGRVCIGFAGDGTLCANNVTRIKKDVWRPTATGEDATSGSSTNDNRAIEMRGWGWIVDGNDCRVHRNWCADHTYYINDGEGLMHEDHCNSDVRESRLTNNKVNSYLSIYKCGAIDGLLIQGNGVSTPGDIADIYVVSDRNSGAQPCEGVIVADNTTQSNGILIQGSPANGNVVKDNRHLGKEGVIRNKANAKLSGNIGYQT</sequence>
<dbReference type="GO" id="GO:0016829">
    <property type="term" value="F:lyase activity"/>
    <property type="evidence" value="ECO:0007669"/>
    <property type="project" value="UniProtKB-KW"/>
</dbReference>
<gene>
    <name evidence="1" type="ORF">Pla175_36840</name>
</gene>
<dbReference type="InterPro" id="IPR012334">
    <property type="entry name" value="Pectin_lyas_fold"/>
</dbReference>
<dbReference type="InterPro" id="IPR011050">
    <property type="entry name" value="Pectin_lyase_fold/virulence"/>
</dbReference>
<dbReference type="KEGG" id="pnd:Pla175_36840"/>
<reference evidence="1 2" key="1">
    <citation type="submission" date="2019-02" db="EMBL/GenBank/DDBJ databases">
        <title>Deep-cultivation of Planctomycetes and their phenomic and genomic characterization uncovers novel biology.</title>
        <authorList>
            <person name="Wiegand S."/>
            <person name="Jogler M."/>
            <person name="Boedeker C."/>
            <person name="Pinto D."/>
            <person name="Vollmers J."/>
            <person name="Rivas-Marin E."/>
            <person name="Kohn T."/>
            <person name="Peeters S.H."/>
            <person name="Heuer A."/>
            <person name="Rast P."/>
            <person name="Oberbeckmann S."/>
            <person name="Bunk B."/>
            <person name="Jeske O."/>
            <person name="Meyerdierks A."/>
            <person name="Storesund J.E."/>
            <person name="Kallscheuer N."/>
            <person name="Luecker S."/>
            <person name="Lage O.M."/>
            <person name="Pohl T."/>
            <person name="Merkel B.J."/>
            <person name="Hornburger P."/>
            <person name="Mueller R.-W."/>
            <person name="Bruemmer F."/>
            <person name="Labrenz M."/>
            <person name="Spormann A.M."/>
            <person name="Op den Camp H."/>
            <person name="Overmann J."/>
            <person name="Amann R."/>
            <person name="Jetten M.S.M."/>
            <person name="Mascher T."/>
            <person name="Medema M.H."/>
            <person name="Devos D.P."/>
            <person name="Kaster A.-K."/>
            <person name="Ovreas L."/>
            <person name="Rohde M."/>
            <person name="Galperin M.Y."/>
            <person name="Jogler C."/>
        </authorList>
    </citation>
    <scope>NUCLEOTIDE SEQUENCE [LARGE SCALE GENOMIC DNA]</scope>
    <source>
        <strain evidence="1 2">Pla175</strain>
    </source>
</reference>
<dbReference type="Proteomes" id="UP000317429">
    <property type="component" value="Chromosome"/>
</dbReference>